<evidence type="ECO:0000259" key="4">
    <source>
        <dbReference type="Pfam" id="PF08626"/>
    </source>
</evidence>
<feature type="domain" description="Trs120/TRAPPC9 TPR region" evidence="5">
    <location>
        <begin position="350"/>
        <end position="489"/>
    </location>
</feature>
<evidence type="ECO:0000259" key="5">
    <source>
        <dbReference type="Pfam" id="PF26251"/>
    </source>
</evidence>
<dbReference type="Pfam" id="PF08626">
    <property type="entry name" value="TRAPPC9-Trs120"/>
    <property type="match status" value="2"/>
</dbReference>
<evidence type="ECO:0000256" key="1">
    <source>
        <dbReference type="ARBA" id="ARBA00004555"/>
    </source>
</evidence>
<gene>
    <name evidence="7" type="ORF">M0813_17035</name>
</gene>
<evidence type="ECO:0000313" key="7">
    <source>
        <dbReference type="EMBL" id="KAJ6249613.1"/>
    </source>
</evidence>
<feature type="domain" description="Trs120/TRAPPC9 first Ig-like" evidence="6">
    <location>
        <begin position="537"/>
        <end position="631"/>
    </location>
</feature>
<dbReference type="Pfam" id="PF26251">
    <property type="entry name" value="TPR_TRAPPC9-Trs120"/>
    <property type="match status" value="1"/>
</dbReference>
<dbReference type="PANTHER" id="PTHR21512">
    <property type="entry name" value="TRAFFICKING PROTEIN PARTICLE COMPLEX SUBUNIT 9"/>
    <property type="match status" value="1"/>
</dbReference>
<feature type="compositionally biased region" description="Basic and acidic residues" evidence="3">
    <location>
        <begin position="780"/>
        <end position="818"/>
    </location>
</feature>
<comment type="subcellular location">
    <subcellularLocation>
        <location evidence="1">Golgi apparatus</location>
    </subcellularLocation>
</comment>
<organism evidence="7 8">
    <name type="scientific">Anaeramoeba flamelloides</name>
    <dbReference type="NCBI Taxonomy" id="1746091"/>
    <lineage>
        <taxon>Eukaryota</taxon>
        <taxon>Metamonada</taxon>
        <taxon>Anaeramoebidae</taxon>
        <taxon>Anaeramoeba</taxon>
    </lineage>
</organism>
<evidence type="ECO:0000256" key="2">
    <source>
        <dbReference type="ARBA" id="ARBA00023034"/>
    </source>
</evidence>
<dbReference type="EMBL" id="JAOAOG010000098">
    <property type="protein sequence ID" value="KAJ6249613.1"/>
    <property type="molecule type" value="Genomic_DNA"/>
</dbReference>
<accession>A0ABQ8YYG7</accession>
<dbReference type="InterPro" id="IPR058564">
    <property type="entry name" value="TPR_TRAPPC9_Trs120"/>
</dbReference>
<feature type="region of interest" description="Disordered" evidence="3">
    <location>
        <begin position="765"/>
        <end position="818"/>
    </location>
</feature>
<evidence type="ECO:0000259" key="6">
    <source>
        <dbReference type="Pfam" id="PF26254"/>
    </source>
</evidence>
<dbReference type="InterPro" id="IPR058565">
    <property type="entry name" value="Ig_TRAPPC9_Trs120_1st"/>
</dbReference>
<dbReference type="InterPro" id="IPR058563">
    <property type="entry name" value="Trs120_TRAPPC9_N"/>
</dbReference>
<dbReference type="PANTHER" id="PTHR21512:SF5">
    <property type="entry name" value="TRAFFICKING PROTEIN PARTICLE COMPLEX SUBUNIT 9"/>
    <property type="match status" value="1"/>
</dbReference>
<dbReference type="Proteomes" id="UP001150062">
    <property type="component" value="Unassembled WGS sequence"/>
</dbReference>
<comment type="caution">
    <text evidence="7">The sequence shown here is derived from an EMBL/GenBank/DDBJ whole genome shotgun (WGS) entry which is preliminary data.</text>
</comment>
<feature type="domain" description="Trs120/TRAPPC9 N-terminal" evidence="4">
    <location>
        <begin position="209"/>
        <end position="281"/>
    </location>
</feature>
<keyword evidence="8" id="KW-1185">Reference proteome</keyword>
<proteinExistence type="predicted"/>
<feature type="compositionally biased region" description="Basic and acidic residues" evidence="3">
    <location>
        <begin position="923"/>
        <end position="934"/>
    </location>
</feature>
<sequence>MEYRPFKFSPIFSPDQDLEIANRIHILVVPVGNISQTTFKYYLNQLKRTSRVKRESLNLKILIAPKSQDKRQKRAFNHGDIYLKYIHGEFLPNEWSDFHLYKKVFCIVGIAHCPKSPNLRKLYQNFLDIVQRFKTSSPLVWRCIAFEPPEELQDPMLKNLYPIPMVQNVDHLMFYLDRIVADMITDLNTQFQKEIKIPVSKLDLIQINTDNLKSNSESNILKKAKSPRRKKVIADYALLSGQWEDAKIFYKDAMDQLHSLSDWVYYAGCVENLCCARILLEKEKNGEKLGAKFVKEIREKQKDAILIYDKKKAFVLKIESLIKLAQFLLKHGNQEDRETILTSLGGAYSHTNELEFLEQILLLSLLASLYSAVGYKRKVSFFLRETAIRYKQLKRWELFHNYLLYSTKFFQLENLLYCIENKTMVTAHPVKKFVKKTKKWSTLQIAILMDLILAAKSLNDNIKIIEYSIFLLKIFYNELYSTEQKKIFFDLKLASLGIPPQTRINMHGFPQIISIDLVYPMKDDIPIEIESDESEKIFIFNPEEKKKKNLLLAKLINTRVCGELINFKVTIENPFHFDIIIEKITLKTDKKTVQSFPIQVNVPALSKKKDIILSIKVLEPQKQLSIIGCEIEFLNLIFVHPFKKTITVVKELPRLGVTVVNSNKLNLLEGQFYESGLVLQNISSQVISRIFIQKTIVRDKLHKYPVNGHFEKYYSRPIIDWKKEIIKKNLPLKPGENFYLPLLFCARKFIDKVILSIRYEGKIENNKNDDHGGGSNNKVANEEEKVEEVKEEVKEEVNEEAKDGVKVNEREEVNEEEKEKEQQYYRSFEIPFELKIREGISIKNFNFIKPDFSIFSNKKKKKNSEIPSMLMSLELKNHNNNVFTINCRVLNNIITQLLNKQSRHGVDGDGDGDGDEINLINYNEKDENSHRNGNENENENENENDHNFLNKNIILNYQKTEFHQKIILEPYSEKRIIVPIPRFNIPNTNISGISTDVLIENYMQINHVRPNKEQIIGMFKKTNLKCILMKTVAINWISDLKHFGQVPLYSLKNFNTIINKIDSHSIISTIIIPKNKSLQLNKFEQIKINLKNVTNILIKINFSLEIRLGGKNCIKNIFESDINTDYLENTEKNILWVGSLKENQITIPPSGSYHHSVFISFVKRGRYFLNVKVTYPEKKISYNSRIPTIIEIK</sequence>
<feature type="region of interest" description="Disordered" evidence="3">
    <location>
        <begin position="902"/>
        <end position="945"/>
    </location>
</feature>
<name>A0ABQ8YYG7_9EUKA</name>
<evidence type="ECO:0000313" key="8">
    <source>
        <dbReference type="Proteomes" id="UP001150062"/>
    </source>
</evidence>
<reference evidence="7" key="1">
    <citation type="submission" date="2022-08" db="EMBL/GenBank/DDBJ databases">
        <title>Novel sulfate-reducing endosymbionts in the free-living metamonad Anaeramoeba.</title>
        <authorList>
            <person name="Jerlstrom-Hultqvist J."/>
            <person name="Cepicka I."/>
            <person name="Gallot-Lavallee L."/>
            <person name="Salas-Leiva D."/>
            <person name="Curtis B.A."/>
            <person name="Zahonova K."/>
            <person name="Pipaliya S."/>
            <person name="Dacks J."/>
            <person name="Roger A.J."/>
        </authorList>
    </citation>
    <scope>NUCLEOTIDE SEQUENCE</scope>
    <source>
        <strain evidence="7">Schooner1</strain>
    </source>
</reference>
<feature type="domain" description="Trs120/TRAPPC9 N-terminal" evidence="4">
    <location>
        <begin position="23"/>
        <end position="190"/>
    </location>
</feature>
<evidence type="ECO:0000256" key="3">
    <source>
        <dbReference type="SAM" id="MobiDB-lite"/>
    </source>
</evidence>
<keyword evidence="2" id="KW-0333">Golgi apparatus</keyword>
<protein>
    <submittedName>
        <fullName evidence="7">Trafficking protein particle complex subunit 9</fullName>
    </submittedName>
</protein>
<dbReference type="Pfam" id="PF26254">
    <property type="entry name" value="Ig_TRAPPC9-Trs120_1st"/>
    <property type="match status" value="1"/>
</dbReference>
<dbReference type="InterPro" id="IPR013935">
    <property type="entry name" value="Trs120_TRAPPC9"/>
</dbReference>